<protein>
    <submittedName>
        <fullName evidence="4">Type VI secretion system tip protein VgrG</fullName>
    </submittedName>
</protein>
<proteinExistence type="predicted"/>
<dbReference type="InterPro" id="IPR028244">
    <property type="entry name" value="T6SS_Rhs_Vgr_dom"/>
</dbReference>
<dbReference type="Gene3D" id="4.10.220.110">
    <property type="match status" value="1"/>
</dbReference>
<feature type="domain" description="Putative type VI secretion system Rhs element associated Vgr" evidence="3">
    <location>
        <begin position="567"/>
        <end position="674"/>
    </location>
</feature>
<keyword evidence="5" id="KW-1185">Reference proteome</keyword>
<dbReference type="NCBIfam" id="TIGR01646">
    <property type="entry name" value="vgr_GE"/>
    <property type="match status" value="1"/>
</dbReference>
<evidence type="ECO:0000259" key="3">
    <source>
        <dbReference type="Pfam" id="PF13296"/>
    </source>
</evidence>
<dbReference type="Proteomes" id="UP000295727">
    <property type="component" value="Chromosome 2"/>
</dbReference>
<dbReference type="NCBIfam" id="TIGR03361">
    <property type="entry name" value="VI_Rhs_Vgr"/>
    <property type="match status" value="1"/>
</dbReference>
<feature type="region of interest" description="Disordered" evidence="1">
    <location>
        <begin position="415"/>
        <end position="434"/>
    </location>
</feature>
<dbReference type="KEGG" id="ppai:E1956_17950"/>
<dbReference type="InterPro" id="IPR018769">
    <property type="entry name" value="VgrG2_DUF2345"/>
</dbReference>
<dbReference type="OrthoDB" id="1907165at2"/>
<gene>
    <name evidence="4" type="ORF">E1956_17950</name>
</gene>
<dbReference type="Gene3D" id="2.30.110.50">
    <property type="match status" value="1"/>
</dbReference>
<reference evidence="4 5" key="1">
    <citation type="submission" date="2019-03" db="EMBL/GenBank/DDBJ databases">
        <title>Paraburkholderia sp. 7MH5, isolated from subtropical forest soil.</title>
        <authorList>
            <person name="Gao Z.-H."/>
            <person name="Qiu L.-H."/>
        </authorList>
    </citation>
    <scope>NUCLEOTIDE SEQUENCE [LARGE SCALE GENOMIC DNA]</scope>
    <source>
        <strain evidence="4 5">7MH5</strain>
    </source>
</reference>
<dbReference type="SUPFAM" id="SSF69255">
    <property type="entry name" value="gp5 N-terminal domain-like"/>
    <property type="match status" value="1"/>
</dbReference>
<evidence type="ECO:0000313" key="4">
    <source>
        <dbReference type="EMBL" id="QBQ99105.1"/>
    </source>
</evidence>
<dbReference type="Pfam" id="PF05954">
    <property type="entry name" value="Phage_GPD"/>
    <property type="match status" value="1"/>
</dbReference>
<dbReference type="EMBL" id="CP038149">
    <property type="protein sequence ID" value="QBQ99105.1"/>
    <property type="molecule type" value="Genomic_DNA"/>
</dbReference>
<dbReference type="AlphaFoldDB" id="A0A4P7CT28"/>
<dbReference type="Gene3D" id="2.40.50.230">
    <property type="entry name" value="Gp5 N-terminal domain"/>
    <property type="match status" value="1"/>
</dbReference>
<sequence length="933" mass="100173">MNFPAIQRAFIGALPSQDTRPFRLYWRASQADFSGLLFLQRLDIREDLCGGVEGRLSCLSTANGIALQNFLGQPVTIQLVTDKGTLQSICAIVTDAHEGESDGSLSTYQLVVRDALSILERRVNTRIFRTKSTLDIIQTLVREWRSRSTTLAGTFDIDVSRLDASKYPVREQTLQFDESDADFIRRLCRREGIAWFVKAGGGQGASDLSEQPFHTLVLFDNVIKLEQAPAGTVSYRADATVGMSDSITLLTSGRQLVAGSVRRVSWDYKPSQMETLQGPTRVDQGAAGNDLARLLSDARIDAPHIADSPDDNQRLGRARLMAHDAQAVRMDGASGVRDLGVGTWVAVTGHPELDQLPVVDRRVIVTSLHHRGENNLPKDLNERAQSLFTASRWLFDSPPASVGTRMRPATIHDSEPSRYENTFAGVPRGTPLTPMYDPRADLPRVYPITGVVVVPDGEEVHCDEYGRIFVQIQGLDETDHAHASGAGTNGTPADSAAVRVLGGWAGENYGQHVLPRAGMEVLLDFMNGDPDRMYVAGVFANGQNMPATFSRTGGLPGNRYLTGMRSKEIQGQRYNQLRLDDTPSQISAQLASEHAYSQLNLGYLTQPRSDGKGADRGEGAELRTDAAAAVRAAQGILLTTYARTQASGNQLDRNELIQLLGECADLFKALGDYAGQHGGQAADVTGQTAVADAFKNWSPGAGSSGGSTTASTSESQALMALGAQAGSVNLTPRTHVTYAGQNIDQVAQQHVQLMSGQRLNATAGQGMQLFARGTGIQAVSGEGPVLLQAQADALTANAQKGVTISTNENEVLVTAPTIRFVAQDGSYIKLGGGVTLGTNGDIKLLSASHQWGGPSTQSAPKSAFNNQPTDQQFRLHYPANATGETVPAAHKPYRITLDDGSVIEGKTDANGLTSVVKDDAMRILKIDILKQGS</sequence>
<dbReference type="Pfam" id="PF13296">
    <property type="entry name" value="T6SS_Vgr"/>
    <property type="match status" value="1"/>
</dbReference>
<evidence type="ECO:0000256" key="1">
    <source>
        <dbReference type="SAM" id="MobiDB-lite"/>
    </source>
</evidence>
<organism evidence="4 5">
    <name type="scientific">Paraburkholderia pallida</name>
    <dbReference type="NCBI Taxonomy" id="2547399"/>
    <lineage>
        <taxon>Bacteria</taxon>
        <taxon>Pseudomonadati</taxon>
        <taxon>Pseudomonadota</taxon>
        <taxon>Betaproteobacteria</taxon>
        <taxon>Burkholderiales</taxon>
        <taxon>Burkholderiaceae</taxon>
        <taxon>Paraburkholderia</taxon>
    </lineage>
</organism>
<dbReference type="RefSeq" id="WP_134751530.1">
    <property type="nucleotide sequence ID" value="NZ_CP038149.1"/>
</dbReference>
<dbReference type="InterPro" id="IPR037026">
    <property type="entry name" value="Vgr_OB-fold_dom_sf"/>
</dbReference>
<dbReference type="Pfam" id="PF10106">
    <property type="entry name" value="DUF2345"/>
    <property type="match status" value="1"/>
</dbReference>
<dbReference type="InterPro" id="IPR006533">
    <property type="entry name" value="T6SS_Vgr_RhsGE"/>
</dbReference>
<dbReference type="SUPFAM" id="SSF69279">
    <property type="entry name" value="Phage tail proteins"/>
    <property type="match status" value="2"/>
</dbReference>
<dbReference type="Gene3D" id="3.55.50.10">
    <property type="entry name" value="Baseplate protein-like domains"/>
    <property type="match status" value="1"/>
</dbReference>
<evidence type="ECO:0000313" key="5">
    <source>
        <dbReference type="Proteomes" id="UP000295727"/>
    </source>
</evidence>
<accession>A0A4P7CT28</accession>
<dbReference type="InterPro" id="IPR017847">
    <property type="entry name" value="T6SS_RhsGE_Vgr_subset"/>
</dbReference>
<name>A0A4P7CT28_9BURK</name>
<feature type="domain" description="DUF2345" evidence="2">
    <location>
        <begin position="710"/>
        <end position="855"/>
    </location>
</feature>
<evidence type="ECO:0000259" key="2">
    <source>
        <dbReference type="Pfam" id="PF10106"/>
    </source>
</evidence>